<dbReference type="AlphaFoldDB" id="A0A9C7GAU0"/>
<reference evidence="1" key="1">
    <citation type="submission" date="2021-10" db="EMBL/GenBank/DDBJ databases">
        <authorList>
            <person name="Criscuolo A."/>
        </authorList>
    </citation>
    <scope>NUCLEOTIDE SEQUENCE</scope>
    <source>
        <strain evidence="1">CIP111885</strain>
    </source>
</reference>
<evidence type="ECO:0008006" key="3">
    <source>
        <dbReference type="Google" id="ProtNLM"/>
    </source>
</evidence>
<gene>
    <name evidence="1" type="ORF">NEOCIP111885_02684</name>
</gene>
<dbReference type="Pfam" id="PF06962">
    <property type="entry name" value="rRNA_methylase"/>
    <property type="match status" value="1"/>
</dbReference>
<dbReference type="PANTHER" id="PTHR35276:SF1">
    <property type="entry name" value="TRNA (MNM(5)S(2)U34)-METHYLTRANSFERASE, CHLOROPLASTIC"/>
    <property type="match status" value="1"/>
</dbReference>
<protein>
    <recommendedName>
        <fullName evidence="3">Methyltransferase domain-containing protein</fullName>
    </recommendedName>
</protein>
<evidence type="ECO:0000313" key="1">
    <source>
        <dbReference type="EMBL" id="CAG9608966.1"/>
    </source>
</evidence>
<evidence type="ECO:0000313" key="2">
    <source>
        <dbReference type="Proteomes" id="UP000789845"/>
    </source>
</evidence>
<dbReference type="PANTHER" id="PTHR35276">
    <property type="entry name" value="S-ADENOSYL-L-METHIONINE-DEPENDENT METHYLTRANSFERASES SUPERFAMILY PROTEIN"/>
    <property type="match status" value="1"/>
</dbReference>
<organism evidence="1 2">
    <name type="scientific">Pseudoneobacillus rhizosphaerae</name>
    <dbReference type="NCBI Taxonomy" id="2880968"/>
    <lineage>
        <taxon>Bacteria</taxon>
        <taxon>Bacillati</taxon>
        <taxon>Bacillota</taxon>
        <taxon>Bacilli</taxon>
        <taxon>Bacillales</taxon>
        <taxon>Bacillaceae</taxon>
        <taxon>Pseudoneobacillus</taxon>
    </lineage>
</organism>
<dbReference type="RefSeq" id="WP_230497207.1">
    <property type="nucleotide sequence ID" value="NZ_CAKJTG010000014.1"/>
</dbReference>
<name>A0A9C7GAU0_9BACI</name>
<dbReference type="InterPro" id="IPR029063">
    <property type="entry name" value="SAM-dependent_MTases_sf"/>
</dbReference>
<keyword evidence="2" id="KW-1185">Reference proteome</keyword>
<sequence>MKLERVLQFAKTLMEKSVCDGDFVVDATLGNGHDTLFLARLVGESGKVYGFDVQEQAIKNSQSLLLEHGLEKRTTLFHKGHEHLLELIPSIHHGHVKAAIFNLGYLPGSDKSIVTMPGTTISAIDQLLKILSPQGVIVLVIYHGHPEGAVERDELMTYVQNIDQKQARVLLYQFLNQKNHPPFIIAIEKN</sequence>
<dbReference type="SUPFAM" id="SSF53335">
    <property type="entry name" value="S-adenosyl-L-methionine-dependent methyltransferases"/>
    <property type="match status" value="1"/>
</dbReference>
<accession>A0A9C7GAU0</accession>
<comment type="caution">
    <text evidence="1">The sequence shown here is derived from an EMBL/GenBank/DDBJ whole genome shotgun (WGS) entry which is preliminary data.</text>
</comment>
<dbReference type="EMBL" id="CAKJTG010000014">
    <property type="protein sequence ID" value="CAG9608966.1"/>
    <property type="molecule type" value="Genomic_DNA"/>
</dbReference>
<dbReference type="Proteomes" id="UP000789845">
    <property type="component" value="Unassembled WGS sequence"/>
</dbReference>
<dbReference type="InterPro" id="IPR010719">
    <property type="entry name" value="MnmM_MeTrfase"/>
</dbReference>
<dbReference type="Gene3D" id="3.40.50.150">
    <property type="entry name" value="Vaccinia Virus protein VP39"/>
    <property type="match status" value="1"/>
</dbReference>
<proteinExistence type="predicted"/>